<evidence type="ECO:0000313" key="2">
    <source>
        <dbReference type="Proteomes" id="UP000003688"/>
    </source>
</evidence>
<gene>
    <name evidence="1" type="ORF">Cflav_PD2342</name>
</gene>
<proteinExistence type="predicted"/>
<organism evidence="1 2">
    <name type="scientific">Pedosphaera parvula (strain Ellin514)</name>
    <dbReference type="NCBI Taxonomy" id="320771"/>
    <lineage>
        <taxon>Bacteria</taxon>
        <taxon>Pseudomonadati</taxon>
        <taxon>Verrucomicrobiota</taxon>
        <taxon>Pedosphaerae</taxon>
        <taxon>Pedosphaerales</taxon>
        <taxon>Pedosphaeraceae</taxon>
        <taxon>Pedosphaera</taxon>
    </lineage>
</organism>
<dbReference type="Proteomes" id="UP000003688">
    <property type="component" value="Unassembled WGS sequence"/>
</dbReference>
<dbReference type="AlphaFoldDB" id="B9XL04"/>
<comment type="caution">
    <text evidence="1">The sequence shown here is derived from an EMBL/GenBank/DDBJ whole genome shotgun (WGS) entry which is preliminary data.</text>
</comment>
<dbReference type="EMBL" id="ABOX02000027">
    <property type="protein sequence ID" value="EEF59498.1"/>
    <property type="molecule type" value="Genomic_DNA"/>
</dbReference>
<accession>B9XL04</accession>
<reference evidence="1 2" key="1">
    <citation type="journal article" date="2011" name="J. Bacteriol.">
        <title>Genome sequence of 'Pedosphaera parvula' Ellin514, an aerobic Verrucomicrobial isolate from pasture soil.</title>
        <authorList>
            <person name="Kant R."/>
            <person name="van Passel M.W."/>
            <person name="Sangwan P."/>
            <person name="Palva A."/>
            <person name="Lucas S."/>
            <person name="Copeland A."/>
            <person name="Lapidus A."/>
            <person name="Glavina Del Rio T."/>
            <person name="Dalin E."/>
            <person name="Tice H."/>
            <person name="Bruce D."/>
            <person name="Goodwin L."/>
            <person name="Pitluck S."/>
            <person name="Chertkov O."/>
            <person name="Larimer F.W."/>
            <person name="Land M.L."/>
            <person name="Hauser L."/>
            <person name="Brettin T.S."/>
            <person name="Detter J.C."/>
            <person name="Han S."/>
            <person name="de Vos W.M."/>
            <person name="Janssen P.H."/>
            <person name="Smidt H."/>
        </authorList>
    </citation>
    <scope>NUCLEOTIDE SEQUENCE [LARGE SCALE GENOMIC DNA]</scope>
    <source>
        <strain evidence="1 2">Ellin514</strain>
    </source>
</reference>
<keyword evidence="2" id="KW-1185">Reference proteome</keyword>
<sequence>MLSQISTVTEREITDEIEMDITVKCLCGPSYTVYEEPIFVARVIRCMKSQSMAGCNFPLLVQIVEPMAHLWPMNIFERHKAGLWRVNKDEPILGGAES</sequence>
<evidence type="ECO:0000313" key="1">
    <source>
        <dbReference type="EMBL" id="EEF59498.1"/>
    </source>
</evidence>
<name>B9XL04_PEDPL</name>
<dbReference type="STRING" id="320771.Cflav_PD2342"/>
<protein>
    <submittedName>
        <fullName evidence="1">Uncharacterized protein</fullName>
    </submittedName>
</protein>